<evidence type="ECO:0000256" key="1">
    <source>
        <dbReference type="ARBA" id="ARBA00010529"/>
    </source>
</evidence>
<accession>A0ABN8HJ77</accession>
<reference evidence="5 6" key="1">
    <citation type="submission" date="2022-03" db="EMBL/GenBank/DDBJ databases">
        <authorList>
            <person name="Koch H."/>
        </authorList>
    </citation>
    <scope>NUCLEOTIDE SEQUENCE [LARGE SCALE GENOMIC DNA]</scope>
    <source>
        <strain evidence="5 6">G1</strain>
    </source>
</reference>
<proteinExistence type="inferred from homology"/>
<evidence type="ECO:0000256" key="4">
    <source>
        <dbReference type="RuleBase" id="RU003939"/>
    </source>
</evidence>
<dbReference type="Pfam" id="PF00216">
    <property type="entry name" value="Bac_DNA_binding"/>
    <property type="match status" value="1"/>
</dbReference>
<dbReference type="InterPro" id="IPR020816">
    <property type="entry name" value="Histone-like_DNA-bd_CS"/>
</dbReference>
<dbReference type="SUPFAM" id="SSF47729">
    <property type="entry name" value="IHF-like DNA-binding proteins"/>
    <property type="match status" value="1"/>
</dbReference>
<sequence length="103" mass="10731">MKKADLVAKMAEGAGITKTQAEKALNAFMAATEAALKAGDKLTLVGFGTFSTVARKARIGRNPQTGKEIKIAAKTSTKFTPGKNLKDLKAKAAKAPAKAAKKK</sequence>
<organism evidence="5 6">
    <name type="scientific">Trichlorobacter ammonificans</name>
    <dbReference type="NCBI Taxonomy" id="2916410"/>
    <lineage>
        <taxon>Bacteria</taxon>
        <taxon>Pseudomonadati</taxon>
        <taxon>Thermodesulfobacteriota</taxon>
        <taxon>Desulfuromonadia</taxon>
        <taxon>Geobacterales</taxon>
        <taxon>Geobacteraceae</taxon>
        <taxon>Trichlorobacter</taxon>
    </lineage>
</organism>
<keyword evidence="3 5" id="KW-0238">DNA-binding</keyword>
<keyword evidence="6" id="KW-1185">Reference proteome</keyword>
<dbReference type="Gene3D" id="4.10.520.10">
    <property type="entry name" value="IHF-like DNA-binding proteins"/>
    <property type="match status" value="1"/>
</dbReference>
<evidence type="ECO:0000256" key="3">
    <source>
        <dbReference type="ARBA" id="ARBA00023125"/>
    </source>
</evidence>
<evidence type="ECO:0000313" key="5">
    <source>
        <dbReference type="EMBL" id="CAH2030919.1"/>
    </source>
</evidence>
<comment type="similarity">
    <text evidence="1 4">Belongs to the bacterial histone-like protein family.</text>
</comment>
<dbReference type="PROSITE" id="PS00045">
    <property type="entry name" value="HISTONE_LIKE"/>
    <property type="match status" value="1"/>
</dbReference>
<dbReference type="InterPro" id="IPR010992">
    <property type="entry name" value="IHF-like_DNA-bd_dom_sf"/>
</dbReference>
<dbReference type="CDD" id="cd13831">
    <property type="entry name" value="HU"/>
    <property type="match status" value="1"/>
</dbReference>
<gene>
    <name evidence="5" type="primary">hupB</name>
    <name evidence="5" type="ORF">GEAMG1_1105</name>
</gene>
<dbReference type="GO" id="GO:0003677">
    <property type="term" value="F:DNA binding"/>
    <property type="evidence" value="ECO:0007669"/>
    <property type="project" value="UniProtKB-KW"/>
</dbReference>
<evidence type="ECO:0000313" key="6">
    <source>
        <dbReference type="Proteomes" id="UP001295463"/>
    </source>
</evidence>
<dbReference type="RefSeq" id="WP_305731786.1">
    <property type="nucleotide sequence ID" value="NZ_OW150024.1"/>
</dbReference>
<dbReference type="PRINTS" id="PR01727">
    <property type="entry name" value="DNABINDINGHU"/>
</dbReference>
<dbReference type="SMART" id="SM00411">
    <property type="entry name" value="BHL"/>
    <property type="match status" value="1"/>
</dbReference>
<dbReference type="InterPro" id="IPR000119">
    <property type="entry name" value="Hist_DNA-bd"/>
</dbReference>
<keyword evidence="2" id="KW-0226">DNA condensation</keyword>
<dbReference type="PANTHER" id="PTHR33175:SF3">
    <property type="entry name" value="DNA-BINDING PROTEIN HU-BETA"/>
    <property type="match status" value="1"/>
</dbReference>
<dbReference type="PANTHER" id="PTHR33175">
    <property type="entry name" value="DNA-BINDING PROTEIN HU"/>
    <property type="match status" value="1"/>
</dbReference>
<dbReference type="EMBL" id="OW150024">
    <property type="protein sequence ID" value="CAH2030919.1"/>
    <property type="molecule type" value="Genomic_DNA"/>
</dbReference>
<dbReference type="Proteomes" id="UP001295463">
    <property type="component" value="Chromosome"/>
</dbReference>
<protein>
    <submittedName>
        <fullName evidence="5">DNA-binding protein HU-beta</fullName>
    </submittedName>
</protein>
<name>A0ABN8HJ77_9BACT</name>
<evidence type="ECO:0000256" key="2">
    <source>
        <dbReference type="ARBA" id="ARBA00023067"/>
    </source>
</evidence>